<dbReference type="EMBL" id="MGAL01000048">
    <property type="protein sequence ID" value="OGK45816.1"/>
    <property type="molecule type" value="Genomic_DNA"/>
</dbReference>
<sequence length="310" mass="34714">MKNQKITIIAGPCSIDDNNINEIMEIAKITIRNRSGKKQKAVAGTRVVGLKSRTELDMSGKGMGMDFEVYKKNMEILLKGGTLSDFKVLPSAYIAEKLVEKTGLMIATEVMNPIIQLPSYEKRIPHRKLLPWNPAVNQLGWQIEQTVAFAKRNGWHIGIKNGKWIGDHIHTSNTDEYLGKTTMEKTWAGLVKYATGIDGDVILIHRGVDVPGKENFRNAPVHAIAKRVKKDTKVKLFFDPSHTYGPKLRDHIVDAVIEAMKMKIEKNEFLYDGVLIETGTSSTDTDQHITIAELQLLVAKLAKFRDLVAP</sequence>
<protein>
    <recommendedName>
        <fullName evidence="3">DAHP synthetase I/KDSA domain-containing protein</fullName>
    </recommendedName>
</protein>
<proteinExistence type="predicted"/>
<organism evidence="1 2">
    <name type="scientific">Candidatus Roizmanbacteria bacterium RIFCSPLOWO2_01_FULL_38_12</name>
    <dbReference type="NCBI Taxonomy" id="1802061"/>
    <lineage>
        <taxon>Bacteria</taxon>
        <taxon>Candidatus Roizmaniibacteriota</taxon>
    </lineage>
</organism>
<evidence type="ECO:0000313" key="1">
    <source>
        <dbReference type="EMBL" id="OGK45816.1"/>
    </source>
</evidence>
<dbReference type="SUPFAM" id="SSF51569">
    <property type="entry name" value="Aldolase"/>
    <property type="match status" value="1"/>
</dbReference>
<dbReference type="Gene3D" id="3.20.20.70">
    <property type="entry name" value="Aldolase class I"/>
    <property type="match status" value="1"/>
</dbReference>
<dbReference type="AlphaFoldDB" id="A0A1F7IR42"/>
<dbReference type="STRING" id="1802061.A3A93_01205"/>
<accession>A0A1F7IR42</accession>
<dbReference type="Proteomes" id="UP000177141">
    <property type="component" value="Unassembled WGS sequence"/>
</dbReference>
<reference evidence="1 2" key="1">
    <citation type="journal article" date="2016" name="Nat. Commun.">
        <title>Thousands of microbial genomes shed light on interconnected biogeochemical processes in an aquifer system.</title>
        <authorList>
            <person name="Anantharaman K."/>
            <person name="Brown C.T."/>
            <person name="Hug L.A."/>
            <person name="Sharon I."/>
            <person name="Castelle C.J."/>
            <person name="Probst A.J."/>
            <person name="Thomas B.C."/>
            <person name="Singh A."/>
            <person name="Wilkins M.J."/>
            <person name="Karaoz U."/>
            <person name="Brodie E.L."/>
            <person name="Williams K.H."/>
            <person name="Hubbard S.S."/>
            <person name="Banfield J.F."/>
        </authorList>
    </citation>
    <scope>NUCLEOTIDE SEQUENCE [LARGE SCALE GENOMIC DNA]</scope>
</reference>
<evidence type="ECO:0008006" key="3">
    <source>
        <dbReference type="Google" id="ProtNLM"/>
    </source>
</evidence>
<evidence type="ECO:0000313" key="2">
    <source>
        <dbReference type="Proteomes" id="UP000177141"/>
    </source>
</evidence>
<gene>
    <name evidence="1" type="ORF">A3A93_01205</name>
</gene>
<dbReference type="InterPro" id="IPR013785">
    <property type="entry name" value="Aldolase_TIM"/>
</dbReference>
<name>A0A1F7IR42_9BACT</name>
<comment type="caution">
    <text evidence="1">The sequence shown here is derived from an EMBL/GenBank/DDBJ whole genome shotgun (WGS) entry which is preliminary data.</text>
</comment>